<evidence type="ECO:0000313" key="1">
    <source>
        <dbReference type="EMBL" id="CAD6516776.1"/>
    </source>
</evidence>
<evidence type="ECO:0000313" key="2">
    <source>
        <dbReference type="Proteomes" id="UP000598032"/>
    </source>
</evidence>
<dbReference type="Proteomes" id="UP000598032">
    <property type="component" value="Unassembled WGS sequence"/>
</dbReference>
<accession>A0ABM8NC66</accession>
<sequence length="32" mass="3196">MMFKSVVPTMLPGVAVVSLPATPVPVGNPTAS</sequence>
<keyword evidence="2" id="KW-1185">Reference proteome</keyword>
<proteinExistence type="predicted"/>
<protein>
    <submittedName>
        <fullName evidence="1">Uncharacterized protein</fullName>
    </submittedName>
</protein>
<reference evidence="1 2" key="1">
    <citation type="submission" date="2020-10" db="EMBL/GenBank/DDBJ databases">
        <authorList>
            <person name="Peeters C."/>
        </authorList>
    </citation>
    <scope>NUCLEOTIDE SEQUENCE [LARGE SCALE GENOMIC DNA]</scope>
    <source>
        <strain evidence="1 2">LMG 28140</strain>
    </source>
</reference>
<comment type="caution">
    <text evidence="1">The sequence shown here is derived from an EMBL/GenBank/DDBJ whole genome shotgun (WGS) entry which is preliminary data.</text>
</comment>
<dbReference type="EMBL" id="CAJHCP010000002">
    <property type="protein sequence ID" value="CAD6516776.1"/>
    <property type="molecule type" value="Genomic_DNA"/>
</dbReference>
<name>A0ABM8NC66_9BURK</name>
<organism evidence="1 2">
    <name type="scientific">Paraburkholderia metrosideri</name>
    <dbReference type="NCBI Taxonomy" id="580937"/>
    <lineage>
        <taxon>Bacteria</taxon>
        <taxon>Pseudomonadati</taxon>
        <taxon>Pseudomonadota</taxon>
        <taxon>Betaproteobacteria</taxon>
        <taxon>Burkholderiales</taxon>
        <taxon>Burkholderiaceae</taxon>
        <taxon>Paraburkholderia</taxon>
    </lineage>
</organism>
<gene>
    <name evidence="1" type="ORF">LMG28140_00837</name>
</gene>